<proteinExistence type="predicted"/>
<keyword evidence="1" id="KW-0282">Flagellum</keyword>
<dbReference type="RefSeq" id="WP_114296806.1">
    <property type="nucleotide sequence ID" value="NZ_QPJT01000005.1"/>
</dbReference>
<accession>A0A369B9Q0</accession>
<organism evidence="1 2">
    <name type="scientific">Anaerobacterium chartisolvens</name>
    <dbReference type="NCBI Taxonomy" id="1297424"/>
    <lineage>
        <taxon>Bacteria</taxon>
        <taxon>Bacillati</taxon>
        <taxon>Bacillota</taxon>
        <taxon>Clostridia</taxon>
        <taxon>Eubacteriales</taxon>
        <taxon>Oscillospiraceae</taxon>
        <taxon>Anaerobacterium</taxon>
    </lineage>
</organism>
<dbReference type="EMBL" id="QPJT01000005">
    <property type="protein sequence ID" value="RCX18253.1"/>
    <property type="molecule type" value="Genomic_DNA"/>
</dbReference>
<keyword evidence="1" id="KW-0969">Cilium</keyword>
<dbReference type="Gene3D" id="3.40.50.300">
    <property type="entry name" value="P-loop containing nucleotide triphosphate hydrolases"/>
    <property type="match status" value="1"/>
</dbReference>
<sequence>MGRQRGKLSFDDVLQRLSPRDRVYGELEASRIIDNVIGFIPASDCCDTSILVSNLAALLAARQYSVCILDNKVFYPSIYKILDCEANPRDRGLIKLLRSDRVDFRDEINSTRYKNLFLLSPSPMDAMEDYFDFTFGDIERVMTAVKDMFDLVIVDIPNIPPLEFCVSSIKHCNTGFFVWSERIECPQNTEKFLEFVGSLGIGASKFTNIVINNISGLNFDREVISEMKMKLIAEFPFIPKAADFSIEGKVYIQDSALLDKRFERALNALADVIAG</sequence>
<protein>
    <submittedName>
        <fullName evidence="1">MinD-like ATPase involved in chromosome partitioning or flagellar assembly</fullName>
    </submittedName>
</protein>
<evidence type="ECO:0000313" key="2">
    <source>
        <dbReference type="Proteomes" id="UP000253034"/>
    </source>
</evidence>
<dbReference type="Proteomes" id="UP000253034">
    <property type="component" value="Unassembled WGS sequence"/>
</dbReference>
<keyword evidence="2" id="KW-1185">Reference proteome</keyword>
<dbReference type="InterPro" id="IPR027417">
    <property type="entry name" value="P-loop_NTPase"/>
</dbReference>
<evidence type="ECO:0000313" key="1">
    <source>
        <dbReference type="EMBL" id="RCX18253.1"/>
    </source>
</evidence>
<dbReference type="AlphaFoldDB" id="A0A369B9Q0"/>
<name>A0A369B9Q0_9FIRM</name>
<dbReference type="SUPFAM" id="SSF52540">
    <property type="entry name" value="P-loop containing nucleoside triphosphate hydrolases"/>
    <property type="match status" value="1"/>
</dbReference>
<gene>
    <name evidence="1" type="ORF">DFR58_10511</name>
</gene>
<keyword evidence="1" id="KW-0966">Cell projection</keyword>
<comment type="caution">
    <text evidence="1">The sequence shown here is derived from an EMBL/GenBank/DDBJ whole genome shotgun (WGS) entry which is preliminary data.</text>
</comment>
<dbReference type="OrthoDB" id="2080511at2"/>
<reference evidence="1 2" key="1">
    <citation type="submission" date="2018-07" db="EMBL/GenBank/DDBJ databases">
        <title>Genomic Encyclopedia of Type Strains, Phase IV (KMG-IV): sequencing the most valuable type-strain genomes for metagenomic binning, comparative biology and taxonomic classification.</title>
        <authorList>
            <person name="Goeker M."/>
        </authorList>
    </citation>
    <scope>NUCLEOTIDE SEQUENCE [LARGE SCALE GENOMIC DNA]</scope>
    <source>
        <strain evidence="1 2">DSM 27016</strain>
    </source>
</reference>